<name>A0A0G1RMX9_9BACT</name>
<comment type="caution">
    <text evidence="1">The sequence shown here is derived from an EMBL/GenBank/DDBJ whole genome shotgun (WGS) entry which is preliminary data.</text>
</comment>
<dbReference type="GO" id="GO:0016740">
    <property type="term" value="F:transferase activity"/>
    <property type="evidence" value="ECO:0007669"/>
    <property type="project" value="UniProtKB-KW"/>
</dbReference>
<keyword evidence="1" id="KW-0808">Transferase</keyword>
<proteinExistence type="predicted"/>
<dbReference type="Pfam" id="PF13692">
    <property type="entry name" value="Glyco_trans_1_4"/>
    <property type="match status" value="1"/>
</dbReference>
<evidence type="ECO:0000313" key="2">
    <source>
        <dbReference type="Proteomes" id="UP000034307"/>
    </source>
</evidence>
<protein>
    <submittedName>
        <fullName evidence="1">Glycosyl transferase group 1</fullName>
    </submittedName>
</protein>
<dbReference type="EMBL" id="LCNO01000002">
    <property type="protein sequence ID" value="KKU58501.1"/>
    <property type="molecule type" value="Genomic_DNA"/>
</dbReference>
<dbReference type="Proteomes" id="UP000034307">
    <property type="component" value="Unassembled WGS sequence"/>
</dbReference>
<organism evidence="1 2">
    <name type="scientific">Candidatus Amesbacteria bacterium GW2011_GWA2_47_11b</name>
    <dbReference type="NCBI Taxonomy" id="1618358"/>
    <lineage>
        <taxon>Bacteria</taxon>
        <taxon>Candidatus Amesiibacteriota</taxon>
    </lineage>
</organism>
<dbReference type="Gene3D" id="3.40.50.2000">
    <property type="entry name" value="Glycogen Phosphorylase B"/>
    <property type="match status" value="1"/>
</dbReference>
<accession>A0A0G1RMX9</accession>
<dbReference type="SUPFAM" id="SSF53756">
    <property type="entry name" value="UDP-Glycosyltransferase/glycogen phosphorylase"/>
    <property type="match status" value="1"/>
</dbReference>
<gene>
    <name evidence="1" type="ORF">UX80_C0002G0036</name>
</gene>
<sequence>MKNKSIVYVNYSPYENSGKMLDFLLENFKYVFMFSIGFHDLGVNNPKNKLLIYIRGKIVEEKPFYHMPVPRSLVFLLLPLRSVLNLFQIFSAISYSTKKYIKIDYFLSVNAFTAWIGLILKKLKLVSTTVFWIWDYYPLKYPDPIVVLMRWLYWQLDKTATFSDCVVYLNNRLVKVRQDAGMILPDKKPLVVPIATNLCRRSERKPLPIRLGFLGVLKKSQGLDLLFDNALDIISKFPSIKIEIVGSGPDEQYFRARAKISPIPCHFHGWLPEDRANKILSKCTIGIAPYLPEERSVAYYGDPGKIKNYLSVCLPVVTTNVFDFSKELETSGAGIIIGYSNPQSLIKAIGEITDNYKKYIECVISLSKCFYYKKLYIKMFN</sequence>
<dbReference type="AlphaFoldDB" id="A0A0G1RMX9"/>
<dbReference type="STRING" id="1618358.UX80_C0002G0036"/>
<reference evidence="1 2" key="1">
    <citation type="journal article" date="2015" name="Nature">
        <title>rRNA introns, odd ribosomes, and small enigmatic genomes across a large radiation of phyla.</title>
        <authorList>
            <person name="Brown C.T."/>
            <person name="Hug L.A."/>
            <person name="Thomas B.C."/>
            <person name="Sharon I."/>
            <person name="Castelle C.J."/>
            <person name="Singh A."/>
            <person name="Wilkins M.J."/>
            <person name="Williams K.H."/>
            <person name="Banfield J.F."/>
        </authorList>
    </citation>
    <scope>NUCLEOTIDE SEQUENCE [LARGE SCALE GENOMIC DNA]</scope>
</reference>
<evidence type="ECO:0000313" key="1">
    <source>
        <dbReference type="EMBL" id="KKU58501.1"/>
    </source>
</evidence>